<accession>A0A1E5JVA3</accession>
<evidence type="ECO:0000313" key="2">
    <source>
        <dbReference type="Proteomes" id="UP000095229"/>
    </source>
</evidence>
<gene>
    <name evidence="1" type="ORF">lpari_00549</name>
</gene>
<dbReference type="Proteomes" id="UP000095229">
    <property type="component" value="Unassembled WGS sequence"/>
</dbReference>
<reference evidence="1 2" key="1">
    <citation type="submission" date="2016-02" db="EMBL/GenBank/DDBJ databases">
        <title>Secondary metabolites in Legionella.</title>
        <authorList>
            <person name="Tobias N.J."/>
            <person name="Bode H.B."/>
        </authorList>
    </citation>
    <scope>NUCLEOTIDE SEQUENCE [LARGE SCALE GENOMIC DNA]</scope>
    <source>
        <strain evidence="1 2">DSM 19216</strain>
    </source>
</reference>
<name>A0A1E5JVA3_9GAMM</name>
<organism evidence="1 2">
    <name type="scientific">Legionella parisiensis</name>
    <dbReference type="NCBI Taxonomy" id="45071"/>
    <lineage>
        <taxon>Bacteria</taxon>
        <taxon>Pseudomonadati</taxon>
        <taxon>Pseudomonadota</taxon>
        <taxon>Gammaproteobacteria</taxon>
        <taxon>Legionellales</taxon>
        <taxon>Legionellaceae</taxon>
        <taxon>Legionella</taxon>
    </lineage>
</organism>
<protein>
    <submittedName>
        <fullName evidence="1">Uncharacterized protein</fullName>
    </submittedName>
</protein>
<dbReference type="AlphaFoldDB" id="A0A1E5JVA3"/>
<proteinExistence type="predicted"/>
<keyword evidence="2" id="KW-1185">Reference proteome</keyword>
<evidence type="ECO:0000313" key="1">
    <source>
        <dbReference type="EMBL" id="OEH48474.1"/>
    </source>
</evidence>
<sequence length="74" mass="8214">MNLLHLLMMNGVTICRALQATSSSSGIEYTLTSELASQGISVIAITRYNDLLLKLKNEYPDNLIHYSKSKAIKI</sequence>
<dbReference type="EMBL" id="LSOG01000016">
    <property type="protein sequence ID" value="OEH48474.1"/>
    <property type="molecule type" value="Genomic_DNA"/>
</dbReference>
<comment type="caution">
    <text evidence="1">The sequence shown here is derived from an EMBL/GenBank/DDBJ whole genome shotgun (WGS) entry which is preliminary data.</text>
</comment>